<dbReference type="InterPro" id="IPR013762">
    <property type="entry name" value="Integrase-like_cat_sf"/>
</dbReference>
<dbReference type="Pfam" id="PF02899">
    <property type="entry name" value="Phage_int_SAM_1"/>
    <property type="match status" value="1"/>
</dbReference>
<organism evidence="8 9">
    <name type="scientific">Desulfosarcina ovata subsp. sediminis</name>
    <dbReference type="NCBI Taxonomy" id="885957"/>
    <lineage>
        <taxon>Bacteria</taxon>
        <taxon>Pseudomonadati</taxon>
        <taxon>Thermodesulfobacteriota</taxon>
        <taxon>Desulfobacteria</taxon>
        <taxon>Desulfobacterales</taxon>
        <taxon>Desulfosarcinaceae</taxon>
        <taxon>Desulfosarcina</taxon>
    </lineage>
</organism>
<keyword evidence="1" id="KW-0159">Chromosome partition</keyword>
<reference evidence="8 9" key="1">
    <citation type="submission" date="2019-11" db="EMBL/GenBank/DDBJ databases">
        <title>Comparative genomics of hydrocarbon-degrading Desulfosarcina strains.</title>
        <authorList>
            <person name="Watanabe M."/>
            <person name="Kojima H."/>
            <person name="Fukui M."/>
        </authorList>
    </citation>
    <scope>NUCLEOTIDE SEQUENCE [LARGE SCALE GENOMIC DNA]</scope>
    <source>
        <strain evidence="8 9">28bB2T</strain>
    </source>
</reference>
<keyword evidence="4" id="KW-0233">DNA recombination</keyword>
<gene>
    <name evidence="8" type="primary">xerC_1</name>
    <name evidence="8" type="ORF">DSCO28_14370</name>
</gene>
<name>A0A5K7ZJ14_9BACT</name>
<dbReference type="Proteomes" id="UP000425960">
    <property type="component" value="Chromosome"/>
</dbReference>
<dbReference type="PROSITE" id="PS51900">
    <property type="entry name" value="CB"/>
    <property type="match status" value="1"/>
</dbReference>
<dbReference type="GO" id="GO:0007059">
    <property type="term" value="P:chromosome segregation"/>
    <property type="evidence" value="ECO:0007669"/>
    <property type="project" value="UniProtKB-KW"/>
</dbReference>
<dbReference type="GO" id="GO:0003677">
    <property type="term" value="F:DNA binding"/>
    <property type="evidence" value="ECO:0007669"/>
    <property type="project" value="UniProtKB-UniRule"/>
</dbReference>
<dbReference type="KEGG" id="dov:DSCO28_14370"/>
<proteinExistence type="predicted"/>
<dbReference type="InterPro" id="IPR004107">
    <property type="entry name" value="Integrase_SAM-like_N"/>
</dbReference>
<sequence length="317" mass="36589">MPVQQTFKKIKIPLKDHLADDWTDGVAAFENDLYRRNCSHATVITYRSCLNAFAEFYRHDLQKPGPYIARLQETDLKTFIDHLRYDRKLSATSVNRYVAALRAFARFILIDGRHRTMVAQHLRTYRVDTGKNVALSRQELRRLITAVDLNGRNGRRDFAILQLFLQCGLRVSEVVRLSRDDVIIHKTVGHIVVRNEKGRQDRSVPLNLTIRRALLEYLDARGPGSGIEPLFVSERRRRLSIASVQYMIKKYLSIAGRDDLSAQDLRRHFAQAFYERSGNLTATQKVLGHRDINTTARYTQPSDRQIQATIDALDRPT</sequence>
<dbReference type="InterPro" id="IPR011010">
    <property type="entry name" value="DNA_brk_join_enz"/>
</dbReference>
<dbReference type="GO" id="GO:0006310">
    <property type="term" value="P:DNA recombination"/>
    <property type="evidence" value="ECO:0007669"/>
    <property type="project" value="UniProtKB-KW"/>
</dbReference>
<evidence type="ECO:0000256" key="2">
    <source>
        <dbReference type="ARBA" id="ARBA00022908"/>
    </source>
</evidence>
<feature type="domain" description="Tyr recombinase" evidence="6">
    <location>
        <begin position="130"/>
        <end position="311"/>
    </location>
</feature>
<dbReference type="InterPro" id="IPR050090">
    <property type="entry name" value="Tyrosine_recombinase_XerCD"/>
</dbReference>
<dbReference type="AlphaFoldDB" id="A0A5K7ZJ14"/>
<dbReference type="Gene3D" id="1.10.150.130">
    <property type="match status" value="1"/>
</dbReference>
<dbReference type="InterPro" id="IPR010998">
    <property type="entry name" value="Integrase_recombinase_N"/>
</dbReference>
<dbReference type="RefSeq" id="WP_173179149.1">
    <property type="nucleotide sequence ID" value="NZ_AP021876.1"/>
</dbReference>
<feature type="domain" description="Core-binding (CB)" evidence="7">
    <location>
        <begin position="13"/>
        <end position="109"/>
    </location>
</feature>
<dbReference type="EMBL" id="AP021876">
    <property type="protein sequence ID" value="BBO80871.1"/>
    <property type="molecule type" value="Genomic_DNA"/>
</dbReference>
<dbReference type="Gene3D" id="1.10.443.10">
    <property type="entry name" value="Intergrase catalytic core"/>
    <property type="match status" value="1"/>
</dbReference>
<evidence type="ECO:0000256" key="5">
    <source>
        <dbReference type="PROSITE-ProRule" id="PRU01248"/>
    </source>
</evidence>
<dbReference type="PANTHER" id="PTHR30349:SF81">
    <property type="entry name" value="TYROSINE RECOMBINASE XERC"/>
    <property type="match status" value="1"/>
</dbReference>
<dbReference type="SUPFAM" id="SSF56349">
    <property type="entry name" value="DNA breaking-rejoining enzymes"/>
    <property type="match status" value="1"/>
</dbReference>
<keyword evidence="3 5" id="KW-0238">DNA-binding</keyword>
<dbReference type="InterPro" id="IPR002104">
    <property type="entry name" value="Integrase_catalytic"/>
</dbReference>
<evidence type="ECO:0000259" key="7">
    <source>
        <dbReference type="PROSITE" id="PS51900"/>
    </source>
</evidence>
<protein>
    <submittedName>
        <fullName evidence="8">Tyrosine recombinase XerC</fullName>
    </submittedName>
</protein>
<dbReference type="PANTHER" id="PTHR30349">
    <property type="entry name" value="PHAGE INTEGRASE-RELATED"/>
    <property type="match status" value="1"/>
</dbReference>
<dbReference type="InterPro" id="IPR044068">
    <property type="entry name" value="CB"/>
</dbReference>
<dbReference type="PROSITE" id="PS51898">
    <property type="entry name" value="TYR_RECOMBINASE"/>
    <property type="match status" value="1"/>
</dbReference>
<accession>A0A5K7ZJ14</accession>
<dbReference type="Pfam" id="PF00589">
    <property type="entry name" value="Phage_integrase"/>
    <property type="match status" value="1"/>
</dbReference>
<keyword evidence="2" id="KW-0229">DNA integration</keyword>
<evidence type="ECO:0000313" key="8">
    <source>
        <dbReference type="EMBL" id="BBO80871.1"/>
    </source>
</evidence>
<dbReference type="GO" id="GO:0015074">
    <property type="term" value="P:DNA integration"/>
    <property type="evidence" value="ECO:0007669"/>
    <property type="project" value="UniProtKB-KW"/>
</dbReference>
<evidence type="ECO:0000313" key="9">
    <source>
        <dbReference type="Proteomes" id="UP000425960"/>
    </source>
</evidence>
<evidence type="ECO:0000256" key="1">
    <source>
        <dbReference type="ARBA" id="ARBA00022829"/>
    </source>
</evidence>
<evidence type="ECO:0000256" key="3">
    <source>
        <dbReference type="ARBA" id="ARBA00023125"/>
    </source>
</evidence>
<evidence type="ECO:0000259" key="6">
    <source>
        <dbReference type="PROSITE" id="PS51898"/>
    </source>
</evidence>
<evidence type="ECO:0000256" key="4">
    <source>
        <dbReference type="ARBA" id="ARBA00023172"/>
    </source>
</evidence>